<evidence type="ECO:0000259" key="3">
    <source>
        <dbReference type="PROSITE" id="PS50968"/>
    </source>
</evidence>
<organism evidence="4 5">
    <name type="scientific">Marinilactibacillus piezotolerans</name>
    <dbReference type="NCBI Taxonomy" id="258723"/>
    <lineage>
        <taxon>Bacteria</taxon>
        <taxon>Bacillati</taxon>
        <taxon>Bacillota</taxon>
        <taxon>Bacilli</taxon>
        <taxon>Lactobacillales</taxon>
        <taxon>Carnobacteriaceae</taxon>
        <taxon>Marinilactibacillus</taxon>
    </lineage>
</organism>
<dbReference type="EMBL" id="FOSJ01000042">
    <property type="protein sequence ID" value="SFK50126.1"/>
    <property type="molecule type" value="Genomic_DNA"/>
</dbReference>
<dbReference type="PANTHER" id="PTHR11715">
    <property type="entry name" value="GLYCINE CLEAVAGE SYSTEM H PROTEIN"/>
    <property type="match status" value="1"/>
</dbReference>
<reference evidence="5" key="1">
    <citation type="submission" date="2016-10" db="EMBL/GenBank/DDBJ databases">
        <authorList>
            <person name="Varghese N."/>
            <person name="Submissions S."/>
        </authorList>
    </citation>
    <scope>NUCLEOTIDE SEQUENCE [LARGE SCALE GENOMIC DNA]</scope>
    <source>
        <strain evidence="5">DSM 16108</strain>
    </source>
</reference>
<dbReference type="PROSITE" id="PS50968">
    <property type="entry name" value="BIOTINYL_LIPOYL"/>
    <property type="match status" value="1"/>
</dbReference>
<keyword evidence="2" id="KW-0450">Lipoyl</keyword>
<dbReference type="PANTHER" id="PTHR11715:SF3">
    <property type="entry name" value="GLYCINE CLEAVAGE SYSTEM H PROTEIN-RELATED"/>
    <property type="match status" value="1"/>
</dbReference>
<dbReference type="InterPro" id="IPR011053">
    <property type="entry name" value="Single_hybrid_motif"/>
</dbReference>
<dbReference type="InterPro" id="IPR000089">
    <property type="entry name" value="Biotin_lipoyl"/>
</dbReference>
<protein>
    <submittedName>
        <fullName evidence="4">Glycine cleavage system H protein</fullName>
    </submittedName>
</protein>
<dbReference type="GO" id="GO:0009249">
    <property type="term" value="P:protein lipoylation"/>
    <property type="evidence" value="ECO:0007669"/>
    <property type="project" value="TreeGrafter"/>
</dbReference>
<name>A0A1I4A2N6_9LACT</name>
<dbReference type="RefSeq" id="WP_072695794.1">
    <property type="nucleotide sequence ID" value="NZ_FOSJ01000042.1"/>
</dbReference>
<feature type="domain" description="Lipoyl-binding" evidence="3">
    <location>
        <begin position="18"/>
        <end position="100"/>
    </location>
</feature>
<dbReference type="CDD" id="cd06848">
    <property type="entry name" value="GCS_H"/>
    <property type="match status" value="1"/>
</dbReference>
<dbReference type="SUPFAM" id="SSF51230">
    <property type="entry name" value="Single hybrid motif"/>
    <property type="match status" value="1"/>
</dbReference>
<evidence type="ECO:0000256" key="2">
    <source>
        <dbReference type="ARBA" id="ARBA00022823"/>
    </source>
</evidence>
<dbReference type="OrthoDB" id="2401220at2"/>
<dbReference type="Gene3D" id="2.40.50.100">
    <property type="match status" value="1"/>
</dbReference>
<sequence>MTVKYHESGIWIEKIGENHRIGLSEKGQDDIGEVMFVDLPEYGTKLEAGDVLLGVEGAKAVTELTIPVAGEVKAVHEEVEDEPELLNSPEKKENWIIELSGVDQAFVETFSNDPWESKK</sequence>
<evidence type="ECO:0000256" key="1">
    <source>
        <dbReference type="ARBA" id="ARBA00009249"/>
    </source>
</evidence>
<dbReference type="STRING" id="258723.GCA_900169305_00982"/>
<dbReference type="PROSITE" id="PS00189">
    <property type="entry name" value="LIPOYL"/>
    <property type="match status" value="1"/>
</dbReference>
<dbReference type="AlphaFoldDB" id="A0A1I4A2N6"/>
<dbReference type="InterPro" id="IPR033753">
    <property type="entry name" value="GCV_H/Fam206"/>
</dbReference>
<accession>A0A1I4A2N6</accession>
<evidence type="ECO:0000313" key="4">
    <source>
        <dbReference type="EMBL" id="SFK50126.1"/>
    </source>
</evidence>
<keyword evidence="5" id="KW-1185">Reference proteome</keyword>
<dbReference type="GO" id="GO:0005960">
    <property type="term" value="C:glycine cleavage complex"/>
    <property type="evidence" value="ECO:0007669"/>
    <property type="project" value="InterPro"/>
</dbReference>
<comment type="similarity">
    <text evidence="1">Belongs to the GcvH family.</text>
</comment>
<dbReference type="Proteomes" id="UP000199589">
    <property type="component" value="Unassembled WGS sequence"/>
</dbReference>
<evidence type="ECO:0000313" key="5">
    <source>
        <dbReference type="Proteomes" id="UP000199589"/>
    </source>
</evidence>
<dbReference type="GO" id="GO:0005737">
    <property type="term" value="C:cytoplasm"/>
    <property type="evidence" value="ECO:0007669"/>
    <property type="project" value="TreeGrafter"/>
</dbReference>
<proteinExistence type="inferred from homology"/>
<dbReference type="Pfam" id="PF01597">
    <property type="entry name" value="GCV_H"/>
    <property type="match status" value="1"/>
</dbReference>
<dbReference type="GO" id="GO:0019464">
    <property type="term" value="P:glycine decarboxylation via glycine cleavage system"/>
    <property type="evidence" value="ECO:0007669"/>
    <property type="project" value="InterPro"/>
</dbReference>
<dbReference type="InterPro" id="IPR003016">
    <property type="entry name" value="2-oxoA_DH_lipoyl-BS"/>
</dbReference>
<dbReference type="InterPro" id="IPR002930">
    <property type="entry name" value="GCV_H"/>
</dbReference>
<gene>
    <name evidence="4" type="ORF">SAMN04488569_10427</name>
</gene>